<sequence>MEIEEPEVTYKKLKIKDFWKRGRTTKVVTVSSGPLPEEKDLPATNPAREKTQGEIEETPSPTYPTDKLPIDREVPLGGVPRGNQD</sequence>
<reference evidence="2 3" key="1">
    <citation type="journal article" date="2015" name="Nature">
        <title>rRNA introns, odd ribosomes, and small enigmatic genomes across a large radiation of phyla.</title>
        <authorList>
            <person name="Brown C.T."/>
            <person name="Hug L.A."/>
            <person name="Thomas B.C."/>
            <person name="Sharon I."/>
            <person name="Castelle C.J."/>
            <person name="Singh A."/>
            <person name="Wilkins M.J."/>
            <person name="Williams K.H."/>
            <person name="Banfield J.F."/>
        </authorList>
    </citation>
    <scope>NUCLEOTIDE SEQUENCE [LARGE SCALE GENOMIC DNA]</scope>
</reference>
<gene>
    <name evidence="2" type="ORF">UX03_C0013G0012</name>
</gene>
<feature type="region of interest" description="Disordered" evidence="1">
    <location>
        <begin position="30"/>
        <end position="85"/>
    </location>
</feature>
<organism evidence="2 3">
    <name type="scientific">Candidatus Woesebacteria bacterium GW2011_GWE1_45_18</name>
    <dbReference type="NCBI Taxonomy" id="1618598"/>
    <lineage>
        <taxon>Bacteria</taxon>
        <taxon>Candidatus Woeseibacteriota</taxon>
    </lineage>
</organism>
<dbReference type="AlphaFoldDB" id="A0A0G1M5V8"/>
<proteinExistence type="predicted"/>
<evidence type="ECO:0000313" key="2">
    <source>
        <dbReference type="EMBL" id="KKU03654.1"/>
    </source>
</evidence>
<protein>
    <submittedName>
        <fullName evidence="2">Uncharacterized protein</fullName>
    </submittedName>
</protein>
<accession>A0A0G1M5V8</accession>
<dbReference type="EMBL" id="LCKQ01000013">
    <property type="protein sequence ID" value="KKU03654.1"/>
    <property type="molecule type" value="Genomic_DNA"/>
</dbReference>
<comment type="caution">
    <text evidence="2">The sequence shown here is derived from an EMBL/GenBank/DDBJ whole genome shotgun (WGS) entry which is preliminary data.</text>
</comment>
<feature type="compositionally biased region" description="Basic and acidic residues" evidence="1">
    <location>
        <begin position="36"/>
        <end position="53"/>
    </location>
</feature>
<evidence type="ECO:0000256" key="1">
    <source>
        <dbReference type="SAM" id="MobiDB-lite"/>
    </source>
</evidence>
<name>A0A0G1M5V8_9BACT</name>
<evidence type="ECO:0000313" key="3">
    <source>
        <dbReference type="Proteomes" id="UP000034086"/>
    </source>
</evidence>
<dbReference type="Proteomes" id="UP000034086">
    <property type="component" value="Unassembled WGS sequence"/>
</dbReference>